<dbReference type="Proteomes" id="UP000516260">
    <property type="component" value="Chromosome 3"/>
</dbReference>
<comment type="caution">
    <text evidence="1">The sequence shown here is derived from an EMBL/GenBank/DDBJ whole genome shotgun (WGS) entry which is preliminary data.</text>
</comment>
<protein>
    <submittedName>
        <fullName evidence="1">Uncharacterized protein</fullName>
    </submittedName>
</protein>
<dbReference type="AlphaFoldDB" id="A0A4Z2BHZ6"/>
<reference evidence="1 2" key="1">
    <citation type="submission" date="2019-04" db="EMBL/GenBank/DDBJ databases">
        <title>The sequence and de novo assembly of Takifugu bimaculatus genome using PacBio and Hi-C technologies.</title>
        <authorList>
            <person name="Xu P."/>
            <person name="Liu B."/>
            <person name="Zhou Z."/>
        </authorList>
    </citation>
    <scope>NUCLEOTIDE SEQUENCE [LARGE SCALE GENOMIC DNA]</scope>
    <source>
        <strain evidence="1">TB-2018</strain>
        <tissue evidence="1">Muscle</tissue>
    </source>
</reference>
<proteinExistence type="predicted"/>
<gene>
    <name evidence="1" type="ORF">fugu_003059</name>
</gene>
<dbReference type="EMBL" id="SWLE01000016">
    <property type="protein sequence ID" value="TNM90770.1"/>
    <property type="molecule type" value="Genomic_DNA"/>
</dbReference>
<organism evidence="1 2">
    <name type="scientific">Takifugu bimaculatus</name>
    <dbReference type="NCBI Taxonomy" id="433685"/>
    <lineage>
        <taxon>Eukaryota</taxon>
        <taxon>Metazoa</taxon>
        <taxon>Chordata</taxon>
        <taxon>Craniata</taxon>
        <taxon>Vertebrata</taxon>
        <taxon>Euteleostomi</taxon>
        <taxon>Actinopterygii</taxon>
        <taxon>Neopterygii</taxon>
        <taxon>Teleostei</taxon>
        <taxon>Neoteleostei</taxon>
        <taxon>Acanthomorphata</taxon>
        <taxon>Eupercaria</taxon>
        <taxon>Tetraodontiformes</taxon>
        <taxon>Tetradontoidea</taxon>
        <taxon>Tetraodontidae</taxon>
        <taxon>Takifugu</taxon>
    </lineage>
</organism>
<keyword evidence="2" id="KW-1185">Reference proteome</keyword>
<evidence type="ECO:0000313" key="2">
    <source>
        <dbReference type="Proteomes" id="UP000516260"/>
    </source>
</evidence>
<name>A0A4Z2BHZ6_9TELE</name>
<sequence>MNGSFSSLYMQMTHSNILSFLLSLKTLKFSLFGYLQVDLQAKQNNHFLNFLVPLFLKDNSKCLFLSMMQNKKLPEVNMHRLLRLREKGQSLRYMDTDLQ</sequence>
<evidence type="ECO:0000313" key="1">
    <source>
        <dbReference type="EMBL" id="TNM90770.1"/>
    </source>
</evidence>
<accession>A0A4Z2BHZ6</accession>